<dbReference type="CDD" id="cd11297">
    <property type="entry name" value="PIN_LabA-like_N_1"/>
    <property type="match status" value="1"/>
</dbReference>
<dbReference type="PANTHER" id="PTHR35811">
    <property type="entry name" value="SLR1870 PROTEIN"/>
    <property type="match status" value="1"/>
</dbReference>
<gene>
    <name evidence="2" type="ORF">NCTC12410_01496</name>
</gene>
<evidence type="ECO:0000313" key="2">
    <source>
        <dbReference type="EMBL" id="STO97661.1"/>
    </source>
</evidence>
<protein>
    <submittedName>
        <fullName evidence="2">NYN domain</fullName>
    </submittedName>
</protein>
<dbReference type="AlphaFoldDB" id="A0A377J5D1"/>
<evidence type="ECO:0000313" key="3">
    <source>
        <dbReference type="Proteomes" id="UP000254841"/>
    </source>
</evidence>
<organism evidence="2 3">
    <name type="scientific">Helicobacter canis</name>
    <dbReference type="NCBI Taxonomy" id="29419"/>
    <lineage>
        <taxon>Bacteria</taxon>
        <taxon>Pseudomonadati</taxon>
        <taxon>Campylobacterota</taxon>
        <taxon>Epsilonproteobacteria</taxon>
        <taxon>Campylobacterales</taxon>
        <taxon>Helicobacteraceae</taxon>
        <taxon>Helicobacter</taxon>
    </lineage>
</organism>
<feature type="domain" description="NYN" evidence="1">
    <location>
        <begin position="9"/>
        <end position="143"/>
    </location>
</feature>
<dbReference type="OrthoDB" id="9783963at2"/>
<evidence type="ECO:0000259" key="1">
    <source>
        <dbReference type="Pfam" id="PF01936"/>
    </source>
</evidence>
<proteinExistence type="predicted"/>
<dbReference type="Pfam" id="PF01936">
    <property type="entry name" value="NYN"/>
    <property type="match status" value="1"/>
</dbReference>
<dbReference type="Proteomes" id="UP000254841">
    <property type="component" value="Unassembled WGS sequence"/>
</dbReference>
<dbReference type="PANTHER" id="PTHR35811:SF1">
    <property type="entry name" value="HTH OST-TYPE DOMAIN-CONTAINING PROTEIN"/>
    <property type="match status" value="1"/>
</dbReference>
<dbReference type="EMBL" id="UGHV01000001">
    <property type="protein sequence ID" value="STO97661.1"/>
    <property type="molecule type" value="Genomic_DNA"/>
</dbReference>
<accession>A0A377J5D1</accession>
<dbReference type="GO" id="GO:0004540">
    <property type="term" value="F:RNA nuclease activity"/>
    <property type="evidence" value="ECO:0007669"/>
    <property type="project" value="InterPro"/>
</dbReference>
<name>A0A377J5D1_9HELI</name>
<dbReference type="RefSeq" id="WP_115011885.1">
    <property type="nucleotide sequence ID" value="NZ_UGHV01000001.1"/>
</dbReference>
<sequence>MLESSGAKKIALFIDCENISYKLCDEIMKRLDEVGEVCIKKAYGDWRKDMLGPWAEVLLQYSIEPIQILTGARDSTHKAKNASDIRLTIDVMHTLYQRSMDCFALATSDSDFASLAQEIRRWAVPAIGFGSYKAREELKQAFSSYDELDTPITLANNKALIKLLRRAIEDTQDAQSFAFVSTIGNWIKQHYYKSASSYGKESWGDVFKQICQENNSEFEIHYQGERKNIMKVRIKRSSH</sequence>
<reference evidence="2 3" key="1">
    <citation type="submission" date="2018-06" db="EMBL/GenBank/DDBJ databases">
        <authorList>
            <consortium name="Pathogen Informatics"/>
            <person name="Doyle S."/>
        </authorList>
    </citation>
    <scope>NUCLEOTIDE SEQUENCE [LARGE SCALE GENOMIC DNA]</scope>
    <source>
        <strain evidence="2 3">NCTC12410</strain>
    </source>
</reference>
<dbReference type="CDD" id="cd10146">
    <property type="entry name" value="LabA_like_C"/>
    <property type="match status" value="1"/>
</dbReference>
<dbReference type="InterPro" id="IPR021139">
    <property type="entry name" value="NYN"/>
</dbReference>
<dbReference type="Gene3D" id="3.40.50.1010">
    <property type="entry name" value="5'-nuclease"/>
    <property type="match status" value="1"/>
</dbReference>